<reference evidence="2" key="1">
    <citation type="submission" date="2019-08" db="EMBL/GenBank/DDBJ databases">
        <authorList>
            <person name="Zhou D."/>
            <person name="Chen F."/>
        </authorList>
    </citation>
    <scope>NUCLEOTIDE SEQUENCE</scope>
    <source>
        <strain evidence="2">150716811</strain>
        <plasmid evidence="2">p716811-VIM</plasmid>
    </source>
</reference>
<keyword evidence="1" id="KW-0812">Transmembrane</keyword>
<feature type="transmembrane region" description="Helical" evidence="1">
    <location>
        <begin position="48"/>
        <end position="69"/>
    </location>
</feature>
<organism evidence="2">
    <name type="scientific">Pseudomonas putida</name>
    <name type="common">Arthrobacter siderocapsulatus</name>
    <dbReference type="NCBI Taxonomy" id="303"/>
    <lineage>
        <taxon>Bacteria</taxon>
        <taxon>Pseudomonadati</taxon>
        <taxon>Pseudomonadota</taxon>
        <taxon>Gammaproteobacteria</taxon>
        <taxon>Pseudomonadales</taxon>
        <taxon>Pseudomonadaceae</taxon>
        <taxon>Pseudomonas</taxon>
    </lineage>
</organism>
<dbReference type="EMBL" id="MN310372">
    <property type="protein sequence ID" value="QFX76610.1"/>
    <property type="molecule type" value="Genomic_DNA"/>
</dbReference>
<evidence type="ECO:0000256" key="1">
    <source>
        <dbReference type="SAM" id="Phobius"/>
    </source>
</evidence>
<evidence type="ECO:0000313" key="2">
    <source>
        <dbReference type="EMBL" id="QFX76610.1"/>
    </source>
</evidence>
<geneLocation type="plasmid" evidence="2">
    <name>p716811-VIM</name>
</geneLocation>
<keyword evidence="1" id="KW-0472">Membrane</keyword>
<keyword evidence="2" id="KW-0614">Plasmid</keyword>
<proteinExistence type="predicted"/>
<name>A0A6B7PWE1_PSEPU</name>
<dbReference type="AlphaFoldDB" id="A0A6B7PWE1"/>
<keyword evidence="1" id="KW-1133">Transmembrane helix</keyword>
<accession>A0A6B7PWE1</accession>
<protein>
    <submittedName>
        <fullName evidence="2">Uncharacterized protein</fullName>
    </submittedName>
</protein>
<sequence>MGWPAPASPNEPGIAVVVFVRGFAALAVLMLGFLISGAACEQYFALDAAAVMGAIGLPFLMLGIGVLIFNPAH</sequence>
<feature type="transmembrane region" description="Helical" evidence="1">
    <location>
        <begin position="12"/>
        <end position="36"/>
    </location>
</feature>